<evidence type="ECO:0000313" key="2">
    <source>
        <dbReference type="Proteomes" id="UP000317036"/>
    </source>
</evidence>
<comment type="caution">
    <text evidence="1">The sequence shown here is derived from an EMBL/GenBank/DDBJ whole genome shotgun (WGS) entry which is preliminary data.</text>
</comment>
<dbReference type="EMBL" id="VNJI01000006">
    <property type="protein sequence ID" value="TVY10828.1"/>
    <property type="molecule type" value="Genomic_DNA"/>
</dbReference>
<keyword evidence="2" id="KW-1185">Reference proteome</keyword>
<dbReference type="Proteomes" id="UP000317036">
    <property type="component" value="Unassembled WGS sequence"/>
</dbReference>
<name>A0A559KFE4_9BACL</name>
<reference evidence="1 2" key="1">
    <citation type="submission" date="2019-07" db="EMBL/GenBank/DDBJ databases">
        <authorList>
            <person name="Kim J."/>
        </authorList>
    </citation>
    <scope>NUCLEOTIDE SEQUENCE [LARGE SCALE GENOMIC DNA]</scope>
    <source>
        <strain evidence="1 2">JC52</strain>
    </source>
</reference>
<evidence type="ECO:0000313" key="1">
    <source>
        <dbReference type="EMBL" id="TVY10828.1"/>
    </source>
</evidence>
<dbReference type="RefSeq" id="WP_144844886.1">
    <property type="nucleotide sequence ID" value="NZ_VNJI01000006.1"/>
</dbReference>
<accession>A0A559KFE4</accession>
<organism evidence="1 2">
    <name type="scientific">Paenibacillus cremeus</name>
    <dbReference type="NCBI Taxonomy" id="2163881"/>
    <lineage>
        <taxon>Bacteria</taxon>
        <taxon>Bacillati</taxon>
        <taxon>Bacillota</taxon>
        <taxon>Bacilli</taxon>
        <taxon>Bacillales</taxon>
        <taxon>Paenibacillaceae</taxon>
        <taxon>Paenibacillus</taxon>
    </lineage>
</organism>
<proteinExistence type="predicted"/>
<dbReference type="OrthoDB" id="2666009at2"/>
<dbReference type="AlphaFoldDB" id="A0A559KFE4"/>
<gene>
    <name evidence="1" type="ORF">FPZ49_06955</name>
</gene>
<sequence>MMRIIDKLLIEAEGWNVLYILSYKGKTLGQPMDLLKAEAVLKQMSHCFKQLQIIPYHPKSVEPDNSRQQTG</sequence>
<protein>
    <submittedName>
        <fullName evidence="1">Uncharacterized protein</fullName>
    </submittedName>
</protein>